<dbReference type="AlphaFoldDB" id="X1C132"/>
<dbReference type="EMBL" id="BART01010883">
    <property type="protein sequence ID" value="GAG78081.1"/>
    <property type="molecule type" value="Genomic_DNA"/>
</dbReference>
<protein>
    <submittedName>
        <fullName evidence="1">Uncharacterized protein</fullName>
    </submittedName>
</protein>
<name>X1C132_9ZZZZ</name>
<reference evidence="1" key="1">
    <citation type="journal article" date="2014" name="Front. Microbiol.">
        <title>High frequency of phylogenetically diverse reductive dehalogenase-homologous genes in deep subseafloor sedimentary metagenomes.</title>
        <authorList>
            <person name="Kawai M."/>
            <person name="Futagami T."/>
            <person name="Toyoda A."/>
            <person name="Takaki Y."/>
            <person name="Nishi S."/>
            <person name="Hori S."/>
            <person name="Arai W."/>
            <person name="Tsubouchi T."/>
            <person name="Morono Y."/>
            <person name="Uchiyama I."/>
            <person name="Ito T."/>
            <person name="Fujiyama A."/>
            <person name="Inagaki F."/>
            <person name="Takami H."/>
        </authorList>
    </citation>
    <scope>NUCLEOTIDE SEQUENCE</scope>
    <source>
        <strain evidence="1">Expedition CK06-06</strain>
    </source>
</reference>
<sequence>MGYYKNGKKNGYTYSNGSLKKEIDLNEFVKNTRKKLMEKRLKERSS</sequence>
<comment type="caution">
    <text evidence="1">The sequence shown here is derived from an EMBL/GenBank/DDBJ whole genome shotgun (WGS) entry which is preliminary data.</text>
</comment>
<evidence type="ECO:0000313" key="1">
    <source>
        <dbReference type="EMBL" id="GAG78081.1"/>
    </source>
</evidence>
<proteinExistence type="predicted"/>
<organism evidence="1">
    <name type="scientific">marine sediment metagenome</name>
    <dbReference type="NCBI Taxonomy" id="412755"/>
    <lineage>
        <taxon>unclassified sequences</taxon>
        <taxon>metagenomes</taxon>
        <taxon>ecological metagenomes</taxon>
    </lineage>
</organism>
<accession>X1C132</accession>
<gene>
    <name evidence="1" type="ORF">S01H4_23452</name>
</gene>